<dbReference type="AlphaFoldDB" id="A0A2M7W178"/>
<sequence>MSATHPNDRIYTGSVKPVDRESSLGKVKGVLATHEVKLLSGQLESSIIATIDLGTRMKQTRCCLVPINGDPAQEIPVGNRLTVSPAIVEKQVAKQKVFEAAHLYYVVLLEGISADLLSIASLSLKHDENSIGPRSLKIVGYVASFLRCDDFKTFRANKAGTLFGQIGNMKGYCHISENVQLKSVFDSLQ</sequence>
<reference evidence="2" key="1">
    <citation type="submission" date="2017-09" db="EMBL/GenBank/DDBJ databases">
        <title>Depth-based differentiation of microbial function through sediment-hosted aquifers and enrichment of novel symbionts in the deep terrestrial subsurface.</title>
        <authorList>
            <person name="Probst A.J."/>
            <person name="Ladd B."/>
            <person name="Jarett J.K."/>
            <person name="Geller-Mcgrath D.E."/>
            <person name="Sieber C.M.K."/>
            <person name="Emerson J.B."/>
            <person name="Anantharaman K."/>
            <person name="Thomas B.C."/>
            <person name="Malmstrom R."/>
            <person name="Stieglmeier M."/>
            <person name="Klingl A."/>
            <person name="Woyke T."/>
            <person name="Ryan C.M."/>
            <person name="Banfield J.F."/>
        </authorList>
    </citation>
    <scope>NUCLEOTIDE SEQUENCE [LARGE SCALE GENOMIC DNA]</scope>
</reference>
<dbReference type="EMBL" id="PFQB01000104">
    <property type="protein sequence ID" value="PJA12753.1"/>
    <property type="molecule type" value="Genomic_DNA"/>
</dbReference>
<protein>
    <submittedName>
        <fullName evidence="1">Uncharacterized protein</fullName>
    </submittedName>
</protein>
<gene>
    <name evidence="1" type="ORF">COX64_04215</name>
</gene>
<organism evidence="1 2">
    <name type="scientific">Candidatus Dojkabacteria bacterium CG_4_10_14_0_2_um_filter_Dojkabacteria_WS6_41_15</name>
    <dbReference type="NCBI Taxonomy" id="2014249"/>
    <lineage>
        <taxon>Bacteria</taxon>
        <taxon>Candidatus Dojkabacteria</taxon>
    </lineage>
</organism>
<name>A0A2M7W178_9BACT</name>
<dbReference type="Proteomes" id="UP000228952">
    <property type="component" value="Unassembled WGS sequence"/>
</dbReference>
<accession>A0A2M7W178</accession>
<proteinExistence type="predicted"/>
<evidence type="ECO:0000313" key="1">
    <source>
        <dbReference type="EMBL" id="PJA12753.1"/>
    </source>
</evidence>
<comment type="caution">
    <text evidence="1">The sequence shown here is derived from an EMBL/GenBank/DDBJ whole genome shotgun (WGS) entry which is preliminary data.</text>
</comment>
<evidence type="ECO:0000313" key="2">
    <source>
        <dbReference type="Proteomes" id="UP000228952"/>
    </source>
</evidence>